<evidence type="ECO:0000313" key="2">
    <source>
        <dbReference type="Proteomes" id="UP001054252"/>
    </source>
</evidence>
<reference evidence="1 2" key="1">
    <citation type="journal article" date="2021" name="Commun. Biol.">
        <title>The genome of Shorea leprosula (Dipterocarpaceae) highlights the ecological relevance of drought in aseasonal tropical rainforests.</title>
        <authorList>
            <person name="Ng K.K.S."/>
            <person name="Kobayashi M.J."/>
            <person name="Fawcett J.A."/>
            <person name="Hatakeyama M."/>
            <person name="Paape T."/>
            <person name="Ng C.H."/>
            <person name="Ang C.C."/>
            <person name="Tnah L.H."/>
            <person name="Lee C.T."/>
            <person name="Nishiyama T."/>
            <person name="Sese J."/>
            <person name="O'Brien M.J."/>
            <person name="Copetti D."/>
            <person name="Mohd Noor M.I."/>
            <person name="Ong R.C."/>
            <person name="Putra M."/>
            <person name="Sireger I.Z."/>
            <person name="Indrioko S."/>
            <person name="Kosugi Y."/>
            <person name="Izuno A."/>
            <person name="Isagi Y."/>
            <person name="Lee S.L."/>
            <person name="Shimizu K.K."/>
        </authorList>
    </citation>
    <scope>NUCLEOTIDE SEQUENCE [LARGE SCALE GENOMIC DNA]</scope>
    <source>
        <tissue evidence="1">Leaf</tissue>
    </source>
</reference>
<evidence type="ECO:0000313" key="1">
    <source>
        <dbReference type="EMBL" id="GKU97827.1"/>
    </source>
</evidence>
<protein>
    <submittedName>
        <fullName evidence="1">Uncharacterized protein</fullName>
    </submittedName>
</protein>
<dbReference type="AlphaFoldDB" id="A0AAV5IFI4"/>
<proteinExistence type="predicted"/>
<comment type="caution">
    <text evidence="1">The sequence shown here is derived from an EMBL/GenBank/DDBJ whole genome shotgun (WGS) entry which is preliminary data.</text>
</comment>
<gene>
    <name evidence="1" type="ORF">SLEP1_g10910</name>
</gene>
<dbReference type="Proteomes" id="UP001054252">
    <property type="component" value="Unassembled WGS sequence"/>
</dbReference>
<keyword evidence="2" id="KW-1185">Reference proteome</keyword>
<name>A0AAV5IFI4_9ROSI</name>
<organism evidence="1 2">
    <name type="scientific">Rubroshorea leprosula</name>
    <dbReference type="NCBI Taxonomy" id="152421"/>
    <lineage>
        <taxon>Eukaryota</taxon>
        <taxon>Viridiplantae</taxon>
        <taxon>Streptophyta</taxon>
        <taxon>Embryophyta</taxon>
        <taxon>Tracheophyta</taxon>
        <taxon>Spermatophyta</taxon>
        <taxon>Magnoliopsida</taxon>
        <taxon>eudicotyledons</taxon>
        <taxon>Gunneridae</taxon>
        <taxon>Pentapetalae</taxon>
        <taxon>rosids</taxon>
        <taxon>malvids</taxon>
        <taxon>Malvales</taxon>
        <taxon>Dipterocarpaceae</taxon>
        <taxon>Rubroshorea</taxon>
    </lineage>
</organism>
<sequence>MISKQILKFDLQILWYQIVPRLIRTRPASRTWKWWVNLPAGAAAYTKSRTRDLLKLKQAAYHLIQPLVGV</sequence>
<dbReference type="EMBL" id="BPVZ01000012">
    <property type="protein sequence ID" value="GKU97827.1"/>
    <property type="molecule type" value="Genomic_DNA"/>
</dbReference>
<accession>A0AAV5IFI4</accession>